<sequence length="1265" mass="150010">MVNYDDVTQTLLIDRIKIQYDSNNHWHKYLKYSLRNPHSFDYPDKLYIGNCNNNDFDYFNSVFLSKGYKLRNIEKVDNGDTEGGAKKYLLEIEMPEEKEFMKTEEMLIRKIVHLFKECMYYFMCFNEKDGQILEKHKNQNNRDIKDNSEYELFKSLNDCIIQLHDSRIKKNQALIMTNEFSGVFTPEYVKLTKYSDGFLKLLKENNIKYYDLFYEEMQNNDTYKKKKQNYENLKNSSFVPLTKGEISLAAKKNVMENHQPQNLSNKCIYQDKEGKERKKKKKKKKKINDGDNSNEQSKKRKHKDDIDGSSEQMNFSNNDEKNVDEKFSENCDNIIKKKKKKIKMDEMVDVNKNDQTEEKQNGETNELGIVLYDNEEIYNYLNIQNPKRNITDNHINGYEEFNNRNGDLKGNAKIFNLLNKQVDSEEYIYNELKGDFMKEINLPNNYNYDVNIIEICEKDVKYFYRCVAKHINKKKDKIKVYYIISNFIFFFSKMYKNTINFDDNVHKDINRNFDYKSIIIQGNMIPYNFYILLKALYLMNTYNVMNNLYIMVDYDERKNKSLHFLNMIENKFYDNFRKFEKNIKSNFIYIHKFLQNIIPINKFLLSKGNIYKNSENIPSSFVNDDLLQLQYNPQIQGEIDAIVLYQETDNVASVNNQSNNYIVGGNSVPNTVQNIHHTYIIYDPLNSYKFISNIMKRHCKIIEEKDVHKIINELNDINDNYTKYLLKEKKILYTIEAYEKNTLIHNILLNHTFFDTYISSICIYYINNYMDKYEEIKAIPLFKPSYINIIINQIKKKKIQKAQKKDTHINQHTVDKLCNNFFKNSFASILNTQTKDEQAREVYSKEVPSQPHTDDISINDNPSLNINKPGDNIMNKIIGSFTTGMGNELKNMNAVGNTSDAVSKDGTLISTEIENPHMKGTITTDIQNSGNDITYNEIPIIINESIIRKQEMTNSITCIFAFINDNNTNVFNKKDKEIRELILYVLKKKEVEYSNDLTKYTFKYRNSINDAITSSEIEIRKYDNKKLFIFGIVLSNDISNPKLQVDINALYNLNETLHKKYNSKNFFIQTDLFTFYWIYEVHVYGFISLKGKERDHRIVNNNDNIYRLPYDVKWENKVLWGYYLYVIQDSVDSKYSEETIRKLRQEGINLRLCSEQFDVKIVEDDINEILSMHDLCISDLKYLNKNIFMNIIFLIENGHLTYFGFINTDNMEINQKNHYISINILKKNISFPSYNFSIPLLNDSWITDVLSSQALLPFNNYFYKF</sequence>
<dbReference type="InterPro" id="IPR001357">
    <property type="entry name" value="BRCT_dom"/>
</dbReference>
<dbReference type="Proteomes" id="UP000069549">
    <property type="component" value="Chromosome 13"/>
</dbReference>
<accession>A0A113SMY7</accession>
<dbReference type="PROSITE" id="PS50172">
    <property type="entry name" value="BRCT"/>
    <property type="match status" value="1"/>
</dbReference>
<evidence type="ECO:0000259" key="2">
    <source>
        <dbReference type="PROSITE" id="PS50172"/>
    </source>
</evidence>
<dbReference type="EMBL" id="LT160033">
    <property type="protein sequence ID" value="CXI98017.1"/>
    <property type="molecule type" value="Genomic_DNA"/>
</dbReference>
<reference evidence="3 4" key="1">
    <citation type="submission" date="2016-02" db="EMBL/GenBank/DDBJ databases">
        <authorList>
            <consortium name="Pathogen Informatics"/>
        </authorList>
    </citation>
    <scope>NUCLEOTIDE SEQUENCE [LARGE SCALE GENOMIC DNA]</scope>
    <source>
        <strain evidence="3 4">K173</strain>
    </source>
</reference>
<proteinExistence type="predicted"/>
<feature type="region of interest" description="Disordered" evidence="1">
    <location>
        <begin position="256"/>
        <end position="323"/>
    </location>
</feature>
<evidence type="ECO:0000313" key="4">
    <source>
        <dbReference type="Proteomes" id="UP000069549"/>
    </source>
</evidence>
<evidence type="ECO:0000256" key="1">
    <source>
        <dbReference type="SAM" id="MobiDB-lite"/>
    </source>
</evidence>
<feature type="compositionally biased region" description="Basic residues" evidence="1">
    <location>
        <begin position="277"/>
        <end position="286"/>
    </location>
</feature>
<feature type="domain" description="BRCT" evidence="2">
    <location>
        <begin position="1237"/>
        <end position="1263"/>
    </location>
</feature>
<dbReference type="AlphaFoldDB" id="A0A113SMY7"/>
<organism evidence="3 4">
    <name type="scientific">Plasmodium berghei</name>
    <dbReference type="NCBI Taxonomy" id="5821"/>
    <lineage>
        <taxon>Eukaryota</taxon>
        <taxon>Sar</taxon>
        <taxon>Alveolata</taxon>
        <taxon>Apicomplexa</taxon>
        <taxon>Aconoidasida</taxon>
        <taxon>Haemosporida</taxon>
        <taxon>Plasmodiidae</taxon>
        <taxon>Plasmodium</taxon>
        <taxon>Plasmodium (Vinckeia)</taxon>
    </lineage>
</organism>
<name>A0A113SMY7_PLABE</name>
<feature type="compositionally biased region" description="Polar residues" evidence="1">
    <location>
        <begin position="256"/>
        <end position="267"/>
    </location>
</feature>
<evidence type="ECO:0000313" key="3">
    <source>
        <dbReference type="EMBL" id="CXI98017.1"/>
    </source>
</evidence>
<gene>
    <name evidence="3" type="ORF">PBK173_000398500</name>
</gene>
<protein>
    <recommendedName>
        <fullName evidence="2">BRCT domain-containing protein</fullName>
    </recommendedName>
</protein>
<dbReference type="VEuPathDB" id="PlasmoDB:PBANKA_1337600"/>